<dbReference type="EMBL" id="GGFJ01014438">
    <property type="protein sequence ID" value="MBW63579.1"/>
    <property type="molecule type" value="Transcribed_RNA"/>
</dbReference>
<dbReference type="AlphaFoldDB" id="A0A2M4CE89"/>
<protein>
    <submittedName>
        <fullName evidence="2">Putative secreted protein</fullName>
    </submittedName>
</protein>
<reference evidence="2" key="1">
    <citation type="submission" date="2018-01" db="EMBL/GenBank/DDBJ databases">
        <title>An insight into the sialome of Amazonian anophelines.</title>
        <authorList>
            <person name="Ribeiro J.M."/>
            <person name="Scarpassa V."/>
            <person name="Calvo E."/>
        </authorList>
    </citation>
    <scope>NUCLEOTIDE SEQUENCE</scope>
    <source>
        <tissue evidence="2">Salivary glands</tissue>
    </source>
</reference>
<evidence type="ECO:0000256" key="1">
    <source>
        <dbReference type="SAM" id="SignalP"/>
    </source>
</evidence>
<accession>A0A2M4CE89</accession>
<evidence type="ECO:0000313" key="2">
    <source>
        <dbReference type="EMBL" id="MBW63579.1"/>
    </source>
</evidence>
<sequence>MCVTRWRAVEMKRQVWLLSFFWGLDTVSTHPTTHQQPNAQTRTTRTPHIAVSLSALAPSLPMWGGHKGERR</sequence>
<feature type="signal peptide" evidence="1">
    <location>
        <begin position="1"/>
        <end position="29"/>
    </location>
</feature>
<organism evidence="2">
    <name type="scientific">Anopheles marajoara</name>
    <dbReference type="NCBI Taxonomy" id="58244"/>
    <lineage>
        <taxon>Eukaryota</taxon>
        <taxon>Metazoa</taxon>
        <taxon>Ecdysozoa</taxon>
        <taxon>Arthropoda</taxon>
        <taxon>Hexapoda</taxon>
        <taxon>Insecta</taxon>
        <taxon>Pterygota</taxon>
        <taxon>Neoptera</taxon>
        <taxon>Endopterygota</taxon>
        <taxon>Diptera</taxon>
        <taxon>Nematocera</taxon>
        <taxon>Culicoidea</taxon>
        <taxon>Culicidae</taxon>
        <taxon>Anophelinae</taxon>
        <taxon>Anopheles</taxon>
    </lineage>
</organism>
<proteinExistence type="predicted"/>
<keyword evidence="1" id="KW-0732">Signal</keyword>
<feature type="chain" id="PRO_5014656418" evidence="1">
    <location>
        <begin position="30"/>
        <end position="71"/>
    </location>
</feature>
<name>A0A2M4CE89_9DIPT</name>